<dbReference type="GO" id="GO:0019521">
    <property type="term" value="P:D-gluconate metabolic process"/>
    <property type="evidence" value="ECO:0007669"/>
    <property type="project" value="UniProtKB-KW"/>
</dbReference>
<dbReference type="RefSeq" id="WP_189632665.1">
    <property type="nucleotide sequence ID" value="NZ_BMYQ01000001.1"/>
</dbReference>
<evidence type="ECO:0000256" key="3">
    <source>
        <dbReference type="ARBA" id="ARBA00012054"/>
    </source>
</evidence>
<evidence type="ECO:0000256" key="7">
    <source>
        <dbReference type="ARBA" id="ARBA00022840"/>
    </source>
</evidence>
<evidence type="ECO:0000256" key="2">
    <source>
        <dbReference type="ARBA" id="ARBA00008420"/>
    </source>
</evidence>
<accession>A0A918INN9</accession>
<dbReference type="EC" id="2.7.1.12" evidence="3 10"/>
<dbReference type="EMBL" id="BMYQ01000001">
    <property type="protein sequence ID" value="GGW24276.1"/>
    <property type="molecule type" value="Genomic_DNA"/>
</dbReference>
<gene>
    <name evidence="11" type="primary">idnK</name>
    <name evidence="11" type="ORF">GCM10011452_09780</name>
</gene>
<evidence type="ECO:0000256" key="10">
    <source>
        <dbReference type="RuleBase" id="RU363066"/>
    </source>
</evidence>
<dbReference type="NCBIfam" id="TIGR01313">
    <property type="entry name" value="therm_gnt_kin"/>
    <property type="match status" value="1"/>
</dbReference>
<keyword evidence="4 10" id="KW-0808">Transferase</keyword>
<keyword evidence="7 10" id="KW-0067">ATP-binding</keyword>
<protein>
    <recommendedName>
        <fullName evidence="3 10">Gluconokinase</fullName>
        <ecNumber evidence="3 10">2.7.1.12</ecNumber>
    </recommendedName>
</protein>
<proteinExistence type="inferred from homology"/>
<evidence type="ECO:0000313" key="12">
    <source>
        <dbReference type="Proteomes" id="UP000628984"/>
    </source>
</evidence>
<evidence type="ECO:0000313" key="11">
    <source>
        <dbReference type="EMBL" id="GGW24276.1"/>
    </source>
</evidence>
<dbReference type="GO" id="GO:0046316">
    <property type="term" value="F:gluconokinase activity"/>
    <property type="evidence" value="ECO:0007669"/>
    <property type="project" value="UniProtKB-EC"/>
</dbReference>
<evidence type="ECO:0000256" key="4">
    <source>
        <dbReference type="ARBA" id="ARBA00022679"/>
    </source>
</evidence>
<keyword evidence="6 10" id="KW-0418">Kinase</keyword>
<dbReference type="GO" id="GO:0005524">
    <property type="term" value="F:ATP binding"/>
    <property type="evidence" value="ECO:0007669"/>
    <property type="project" value="UniProtKB-KW"/>
</dbReference>
<organism evidence="11 12">
    <name type="scientific">Gemmobacter lanyuensis</name>
    <dbReference type="NCBI Taxonomy" id="1054497"/>
    <lineage>
        <taxon>Bacteria</taxon>
        <taxon>Pseudomonadati</taxon>
        <taxon>Pseudomonadota</taxon>
        <taxon>Alphaproteobacteria</taxon>
        <taxon>Rhodobacterales</taxon>
        <taxon>Paracoccaceae</taxon>
        <taxon>Gemmobacter</taxon>
    </lineage>
</organism>
<comment type="caution">
    <text evidence="11">The sequence shown here is derived from an EMBL/GenBank/DDBJ whole genome shotgun (WGS) entry which is preliminary data.</text>
</comment>
<comment type="pathway">
    <text evidence="1">Carbohydrate acid metabolism.</text>
</comment>
<dbReference type="InterPro" id="IPR027417">
    <property type="entry name" value="P-loop_NTPase"/>
</dbReference>
<comment type="similarity">
    <text evidence="2 10">Belongs to the gluconokinase GntK/GntV family.</text>
</comment>
<dbReference type="Gene3D" id="3.40.50.300">
    <property type="entry name" value="P-loop containing nucleotide triphosphate hydrolases"/>
    <property type="match status" value="1"/>
</dbReference>
<dbReference type="SUPFAM" id="SSF52540">
    <property type="entry name" value="P-loop containing nucleoside triphosphate hydrolases"/>
    <property type="match status" value="1"/>
</dbReference>
<comment type="catalytic activity">
    <reaction evidence="9 10">
        <text>D-gluconate + ATP = 6-phospho-D-gluconate + ADP + H(+)</text>
        <dbReference type="Rhea" id="RHEA:19433"/>
        <dbReference type="ChEBI" id="CHEBI:15378"/>
        <dbReference type="ChEBI" id="CHEBI:18391"/>
        <dbReference type="ChEBI" id="CHEBI:30616"/>
        <dbReference type="ChEBI" id="CHEBI:58759"/>
        <dbReference type="ChEBI" id="CHEBI:456216"/>
        <dbReference type="EC" id="2.7.1.12"/>
    </reaction>
</comment>
<reference evidence="11" key="2">
    <citation type="submission" date="2020-09" db="EMBL/GenBank/DDBJ databases">
        <authorList>
            <person name="Sun Q."/>
            <person name="Kim S."/>
        </authorList>
    </citation>
    <scope>NUCLEOTIDE SEQUENCE</scope>
    <source>
        <strain evidence="11">KCTC 23714</strain>
    </source>
</reference>
<evidence type="ECO:0000256" key="9">
    <source>
        <dbReference type="ARBA" id="ARBA00048090"/>
    </source>
</evidence>
<evidence type="ECO:0000256" key="1">
    <source>
        <dbReference type="ARBA" id="ARBA00004761"/>
    </source>
</evidence>
<keyword evidence="12" id="KW-1185">Reference proteome</keyword>
<evidence type="ECO:0000256" key="8">
    <source>
        <dbReference type="ARBA" id="ARBA00023064"/>
    </source>
</evidence>
<dbReference type="PANTHER" id="PTHR43442:SF3">
    <property type="entry name" value="GLUCONOKINASE-RELATED"/>
    <property type="match status" value="1"/>
</dbReference>
<dbReference type="CDD" id="cd02021">
    <property type="entry name" value="GntK"/>
    <property type="match status" value="1"/>
</dbReference>
<dbReference type="InterPro" id="IPR006001">
    <property type="entry name" value="Therm_gnt_kin"/>
</dbReference>
<reference evidence="11" key="1">
    <citation type="journal article" date="2014" name="Int. J. Syst. Evol. Microbiol.">
        <title>Complete genome sequence of Corynebacterium casei LMG S-19264T (=DSM 44701T), isolated from a smear-ripened cheese.</title>
        <authorList>
            <consortium name="US DOE Joint Genome Institute (JGI-PGF)"/>
            <person name="Walter F."/>
            <person name="Albersmeier A."/>
            <person name="Kalinowski J."/>
            <person name="Ruckert C."/>
        </authorList>
    </citation>
    <scope>NUCLEOTIDE SEQUENCE</scope>
    <source>
        <strain evidence="11">KCTC 23714</strain>
    </source>
</reference>
<dbReference type="PANTHER" id="PTHR43442">
    <property type="entry name" value="GLUCONOKINASE-RELATED"/>
    <property type="match status" value="1"/>
</dbReference>
<keyword evidence="5 10" id="KW-0547">Nucleotide-binding</keyword>
<dbReference type="Proteomes" id="UP000628984">
    <property type="component" value="Unassembled WGS sequence"/>
</dbReference>
<dbReference type="AlphaFoldDB" id="A0A918INN9"/>
<evidence type="ECO:0000256" key="5">
    <source>
        <dbReference type="ARBA" id="ARBA00022741"/>
    </source>
</evidence>
<name>A0A918INN9_9RHOB</name>
<evidence type="ECO:0000256" key="6">
    <source>
        <dbReference type="ARBA" id="ARBA00022777"/>
    </source>
</evidence>
<dbReference type="Pfam" id="PF13671">
    <property type="entry name" value="AAA_33"/>
    <property type="match status" value="1"/>
</dbReference>
<dbReference type="GO" id="GO:0005737">
    <property type="term" value="C:cytoplasm"/>
    <property type="evidence" value="ECO:0007669"/>
    <property type="project" value="TreeGrafter"/>
</dbReference>
<dbReference type="FunFam" id="3.40.50.300:FF:000522">
    <property type="entry name" value="Gluconokinase"/>
    <property type="match status" value="1"/>
</dbReference>
<keyword evidence="8" id="KW-0311">Gluconate utilization</keyword>
<sequence length="159" mass="17028">MWRVVVMGVSGCGKSTFGAALAQAAGAVFLDADDLHPPENIARMAQGAPLTDADRWPWLALCATAMARESRVVLACSALRRSYRDHLRAGVPDLRFVHMAADQSTVAERLAQRRGHFMPPALLDSQFATLEAPDAAEALILPAFAPLEPAVRQALVVLG</sequence>